<gene>
    <name evidence="1" type="ORF">TSPGSL018_19905</name>
</gene>
<name>A0A061S0I6_9CHLO</name>
<reference evidence="1" key="1">
    <citation type="submission" date="2014-05" db="EMBL/GenBank/DDBJ databases">
        <title>The transcriptome of the halophilic microalga Tetraselmis sp. GSL018 isolated from the Great Salt Lake, Utah.</title>
        <authorList>
            <person name="Jinkerson R.E."/>
            <person name="D'Adamo S."/>
            <person name="Posewitz M.C."/>
        </authorList>
    </citation>
    <scope>NUCLEOTIDE SEQUENCE</scope>
    <source>
        <strain evidence="1">GSL018</strain>
    </source>
</reference>
<protein>
    <submittedName>
        <fullName evidence="1">Uncharacterized protein</fullName>
    </submittedName>
</protein>
<dbReference type="EMBL" id="GBEZ01009039">
    <property type="protein sequence ID" value="JAC76529.1"/>
    <property type="molecule type" value="Transcribed_RNA"/>
</dbReference>
<proteinExistence type="predicted"/>
<sequence>PRLILFRPPSKLLSAPAHEPLSSTIRRPPSICCNQHNTPQHFCMRAVFRSRLKALQLAESGRTTELGERHCPIPHSVLILSS</sequence>
<feature type="non-terminal residue" evidence="1">
    <location>
        <position position="82"/>
    </location>
</feature>
<feature type="non-terminal residue" evidence="1">
    <location>
        <position position="1"/>
    </location>
</feature>
<dbReference type="AlphaFoldDB" id="A0A061S0I6"/>
<organism evidence="1">
    <name type="scientific">Tetraselmis sp. GSL018</name>
    <dbReference type="NCBI Taxonomy" id="582737"/>
    <lineage>
        <taxon>Eukaryota</taxon>
        <taxon>Viridiplantae</taxon>
        <taxon>Chlorophyta</taxon>
        <taxon>core chlorophytes</taxon>
        <taxon>Chlorodendrophyceae</taxon>
        <taxon>Chlorodendrales</taxon>
        <taxon>Chlorodendraceae</taxon>
        <taxon>Tetraselmis</taxon>
    </lineage>
</organism>
<evidence type="ECO:0000313" key="1">
    <source>
        <dbReference type="EMBL" id="JAC76529.1"/>
    </source>
</evidence>
<accession>A0A061S0I6</accession>